<evidence type="ECO:0000313" key="3">
    <source>
        <dbReference type="Proteomes" id="UP001056837"/>
    </source>
</evidence>
<organism evidence="2 3">
    <name type="scientific">Tenacibaculum mesophilum</name>
    <dbReference type="NCBI Taxonomy" id="104268"/>
    <lineage>
        <taxon>Bacteria</taxon>
        <taxon>Pseudomonadati</taxon>
        <taxon>Bacteroidota</taxon>
        <taxon>Flavobacteriia</taxon>
        <taxon>Flavobacteriales</taxon>
        <taxon>Flavobacteriaceae</taxon>
        <taxon>Tenacibaculum</taxon>
    </lineage>
</organism>
<dbReference type="EMBL" id="CP050861">
    <property type="protein sequence ID" value="UTD16477.1"/>
    <property type="molecule type" value="Genomic_DNA"/>
</dbReference>
<accession>A0AAE9MN70</accession>
<evidence type="ECO:0000313" key="2">
    <source>
        <dbReference type="EMBL" id="UTD16477.1"/>
    </source>
</evidence>
<name>A0AAE9MN70_9FLAO</name>
<dbReference type="Proteomes" id="UP001056837">
    <property type="component" value="Chromosome"/>
</dbReference>
<feature type="chain" id="PRO_5042043987" evidence="1">
    <location>
        <begin position="20"/>
        <end position="247"/>
    </location>
</feature>
<dbReference type="RefSeq" id="WP_253679800.1">
    <property type="nucleotide sequence ID" value="NZ_CP050861.1"/>
</dbReference>
<proteinExistence type="predicted"/>
<protein>
    <submittedName>
        <fullName evidence="2">Uncharacterized protein</fullName>
    </submittedName>
</protein>
<reference evidence="2" key="1">
    <citation type="submission" date="2020-04" db="EMBL/GenBank/DDBJ databases">
        <title>Tenacibaculum mesophilum bac2.</title>
        <authorList>
            <person name="Li M."/>
        </authorList>
    </citation>
    <scope>NUCLEOTIDE SEQUENCE</scope>
    <source>
        <strain evidence="2">Bac2</strain>
    </source>
</reference>
<feature type="signal peptide" evidence="1">
    <location>
        <begin position="1"/>
        <end position="19"/>
    </location>
</feature>
<keyword evidence="1" id="KW-0732">Signal</keyword>
<evidence type="ECO:0000256" key="1">
    <source>
        <dbReference type="SAM" id="SignalP"/>
    </source>
</evidence>
<dbReference type="AlphaFoldDB" id="A0AAE9MN70"/>
<gene>
    <name evidence="2" type="ORF">HER15_13760</name>
</gene>
<sequence>MKKIVYVLLLITATSFAQKSINTYKYVIVPTKFDFLKGKDKYQTSSLTKFLFNKYGFTALLEDEKLPEEVVNNRCLALTGTVRDESGLFTTKSIVELKDCNNKVVFASKEGRSKEKDYKKAYHEAIRNAFKSVQELKYKYTPSKEVTTVKEEEVAPVVSTVEVVKNKTVQANEENTTKNVLYAQLTTNGFQLVNTKPEVVFQVLKTNVKDVFVIKDKNGILYKNGDFWFAEYYMDGTKTTKQYQIKF</sequence>